<gene>
    <name evidence="2" type="primary">acp4_3</name>
    <name evidence="2" type="ORF">Bhyg_08064</name>
</gene>
<organism evidence="2 3">
    <name type="scientific">Pseudolycoriella hygida</name>
    <dbReference type="NCBI Taxonomy" id="35572"/>
    <lineage>
        <taxon>Eukaryota</taxon>
        <taxon>Metazoa</taxon>
        <taxon>Ecdysozoa</taxon>
        <taxon>Arthropoda</taxon>
        <taxon>Hexapoda</taxon>
        <taxon>Insecta</taxon>
        <taxon>Pterygota</taxon>
        <taxon>Neoptera</taxon>
        <taxon>Endopterygota</taxon>
        <taxon>Diptera</taxon>
        <taxon>Nematocera</taxon>
        <taxon>Sciaroidea</taxon>
        <taxon>Sciaridae</taxon>
        <taxon>Pseudolycoriella</taxon>
    </lineage>
</organism>
<comment type="caution">
    <text evidence="2">The sequence shown here is derived from an EMBL/GenBank/DDBJ whole genome shotgun (WGS) entry which is preliminary data.</text>
</comment>
<name>A0A9Q0S3Z2_9DIPT</name>
<dbReference type="Pfam" id="PF00328">
    <property type="entry name" value="His_Phos_2"/>
    <property type="match status" value="1"/>
</dbReference>
<dbReference type="GO" id="GO:0016791">
    <property type="term" value="F:phosphatase activity"/>
    <property type="evidence" value="ECO:0007669"/>
    <property type="project" value="TreeGrafter"/>
</dbReference>
<feature type="non-terminal residue" evidence="2">
    <location>
        <position position="209"/>
    </location>
</feature>
<dbReference type="AlphaFoldDB" id="A0A9Q0S3Z2"/>
<proteinExistence type="inferred from homology"/>
<dbReference type="Proteomes" id="UP001151699">
    <property type="component" value="Chromosome B"/>
</dbReference>
<dbReference type="PANTHER" id="PTHR11567">
    <property type="entry name" value="ACID PHOSPHATASE-RELATED"/>
    <property type="match status" value="1"/>
</dbReference>
<sequence>ELDVSLTSDSVKKAGKQKFEKKKNEKLRRFRVTVVFRHGHRTPADTYPNDPHKNETFYPYGWGHLTNDGKKYMYEAGIWLNQRYGKFLGNFYTPDAVWAQTTDVTRAQMSMAVVLAGLFPPRDTAMEWNRRLNWQPIPIHSEPLEKDSLLLVRNPCPRYYEALKEVFETPVMREMQRENVELYRQLTSHTGMPIKTPDDIQSLYSTLRA</sequence>
<dbReference type="Gene3D" id="3.40.50.1240">
    <property type="entry name" value="Phosphoglycerate mutase-like"/>
    <property type="match status" value="1"/>
</dbReference>
<accession>A0A9Q0S3Z2</accession>
<protein>
    <submittedName>
        <fullName evidence="2">Testicular acid phosphatase like</fullName>
    </submittedName>
</protein>
<dbReference type="PANTHER" id="PTHR11567:SF205">
    <property type="entry name" value="GH28721P-RELATED"/>
    <property type="match status" value="1"/>
</dbReference>
<dbReference type="InterPro" id="IPR029033">
    <property type="entry name" value="His_PPase_superfam"/>
</dbReference>
<evidence type="ECO:0000313" key="3">
    <source>
        <dbReference type="Proteomes" id="UP001151699"/>
    </source>
</evidence>
<dbReference type="CDD" id="cd07061">
    <property type="entry name" value="HP_HAP_like"/>
    <property type="match status" value="1"/>
</dbReference>
<evidence type="ECO:0000256" key="1">
    <source>
        <dbReference type="ARBA" id="ARBA00005375"/>
    </source>
</evidence>
<dbReference type="InterPro" id="IPR050645">
    <property type="entry name" value="Histidine_acid_phosphatase"/>
</dbReference>
<reference evidence="2" key="1">
    <citation type="submission" date="2022-07" db="EMBL/GenBank/DDBJ databases">
        <authorList>
            <person name="Trinca V."/>
            <person name="Uliana J.V.C."/>
            <person name="Torres T.T."/>
            <person name="Ward R.J."/>
            <person name="Monesi N."/>
        </authorList>
    </citation>
    <scope>NUCLEOTIDE SEQUENCE</scope>
    <source>
        <strain evidence="2">HSMRA1968</strain>
        <tissue evidence="2">Whole embryos</tissue>
    </source>
</reference>
<feature type="non-terminal residue" evidence="2">
    <location>
        <position position="1"/>
    </location>
</feature>
<evidence type="ECO:0000313" key="2">
    <source>
        <dbReference type="EMBL" id="KAJ6643108.1"/>
    </source>
</evidence>
<keyword evidence="3" id="KW-1185">Reference proteome</keyword>
<comment type="similarity">
    <text evidence="1">Belongs to the histidine acid phosphatase family.</text>
</comment>
<dbReference type="InterPro" id="IPR000560">
    <property type="entry name" value="His_Pase_clade-2"/>
</dbReference>
<dbReference type="OrthoDB" id="5821688at2759"/>
<dbReference type="EMBL" id="WJQU01000002">
    <property type="protein sequence ID" value="KAJ6643108.1"/>
    <property type="molecule type" value="Genomic_DNA"/>
</dbReference>
<dbReference type="SUPFAM" id="SSF53254">
    <property type="entry name" value="Phosphoglycerate mutase-like"/>
    <property type="match status" value="1"/>
</dbReference>